<comment type="caution">
    <text evidence="2">The sequence shown here is derived from an EMBL/GenBank/DDBJ whole genome shotgun (WGS) entry which is preliminary data.</text>
</comment>
<evidence type="ECO:0000256" key="1">
    <source>
        <dbReference type="SAM" id="Phobius"/>
    </source>
</evidence>
<organism evidence="2 4">
    <name type="scientific">Cannabis sativa</name>
    <name type="common">Hemp</name>
    <name type="synonym">Marijuana</name>
    <dbReference type="NCBI Taxonomy" id="3483"/>
    <lineage>
        <taxon>Eukaryota</taxon>
        <taxon>Viridiplantae</taxon>
        <taxon>Streptophyta</taxon>
        <taxon>Embryophyta</taxon>
        <taxon>Tracheophyta</taxon>
        <taxon>Spermatophyta</taxon>
        <taxon>Magnoliopsida</taxon>
        <taxon>eudicotyledons</taxon>
        <taxon>Gunneridae</taxon>
        <taxon>Pentapetalae</taxon>
        <taxon>rosids</taxon>
        <taxon>fabids</taxon>
        <taxon>Rosales</taxon>
        <taxon>Cannabaceae</taxon>
        <taxon>Cannabis</taxon>
    </lineage>
</organism>
<keyword evidence="1" id="KW-1133">Transmembrane helix</keyword>
<dbReference type="AlphaFoldDB" id="A0A7J6E5E0"/>
<dbReference type="EMBL" id="JAATIP010000294">
    <property type="protein sequence ID" value="KAF4353494.1"/>
    <property type="molecule type" value="Genomic_DNA"/>
</dbReference>
<evidence type="ECO:0000313" key="2">
    <source>
        <dbReference type="EMBL" id="KAF4353494.1"/>
    </source>
</evidence>
<reference evidence="4 5" key="1">
    <citation type="journal article" date="2020" name="bioRxiv">
        <title>Sequence and annotation of 42 cannabis genomes reveals extensive copy number variation in cannabinoid synthesis and pathogen resistance genes.</title>
        <authorList>
            <person name="Mckernan K.J."/>
            <person name="Helbert Y."/>
            <person name="Kane L.T."/>
            <person name="Ebling H."/>
            <person name="Zhang L."/>
            <person name="Liu B."/>
            <person name="Eaton Z."/>
            <person name="Mclaughlin S."/>
            <person name="Kingan S."/>
            <person name="Baybayan P."/>
            <person name="Concepcion G."/>
            <person name="Jordan M."/>
            <person name="Riva A."/>
            <person name="Barbazuk W."/>
            <person name="Harkins T."/>
        </authorList>
    </citation>
    <scope>NUCLEOTIDE SEQUENCE [LARGE SCALE GENOMIC DNA]</scope>
    <source>
        <strain evidence="4 5">cv. Jamaican Lion 4</strain>
        <strain evidence="3">Father</strain>
        <strain evidence="2">Mother</strain>
        <tissue evidence="2">Leaf</tissue>
    </source>
</reference>
<evidence type="ECO:0000313" key="4">
    <source>
        <dbReference type="Proteomes" id="UP000525078"/>
    </source>
</evidence>
<gene>
    <name evidence="2" type="ORF">F8388_013786</name>
    <name evidence="3" type="ORF">G4B88_024357</name>
</gene>
<evidence type="ECO:0000313" key="3">
    <source>
        <dbReference type="EMBL" id="KAF4390351.1"/>
    </source>
</evidence>
<name>A0A7J6E5E0_CANSA</name>
<sequence>MLLPADQEATLLVIGLALSRYRSVRISQVPSVDSLRFSENVAVAMMGGGNGVTMMVIMVVEV</sequence>
<proteinExistence type="predicted"/>
<dbReference type="Proteomes" id="UP000583929">
    <property type="component" value="Unassembled WGS sequence"/>
</dbReference>
<keyword evidence="1" id="KW-0472">Membrane</keyword>
<feature type="transmembrane region" description="Helical" evidence="1">
    <location>
        <begin position="41"/>
        <end position="60"/>
    </location>
</feature>
<keyword evidence="1" id="KW-0812">Transmembrane</keyword>
<protein>
    <submittedName>
        <fullName evidence="2">Uncharacterized protein</fullName>
    </submittedName>
</protein>
<evidence type="ECO:0000313" key="5">
    <source>
        <dbReference type="Proteomes" id="UP000583929"/>
    </source>
</evidence>
<keyword evidence="5" id="KW-1185">Reference proteome</keyword>
<dbReference type="Proteomes" id="UP000525078">
    <property type="component" value="Unassembled WGS sequence"/>
</dbReference>
<dbReference type="EMBL" id="JAATIQ010000063">
    <property type="protein sequence ID" value="KAF4390351.1"/>
    <property type="molecule type" value="Genomic_DNA"/>
</dbReference>
<accession>A0A7J6E5E0</accession>